<evidence type="ECO:0000313" key="3">
    <source>
        <dbReference type="Proteomes" id="UP001066276"/>
    </source>
</evidence>
<reference evidence="2" key="1">
    <citation type="journal article" date="2022" name="bioRxiv">
        <title>Sequencing and chromosome-scale assembly of the giantPleurodeles waltlgenome.</title>
        <authorList>
            <person name="Brown T."/>
            <person name="Elewa A."/>
            <person name="Iarovenko S."/>
            <person name="Subramanian E."/>
            <person name="Araus A.J."/>
            <person name="Petzold A."/>
            <person name="Susuki M."/>
            <person name="Suzuki K.-i.T."/>
            <person name="Hayashi T."/>
            <person name="Toyoda A."/>
            <person name="Oliveira C."/>
            <person name="Osipova E."/>
            <person name="Leigh N.D."/>
            <person name="Simon A."/>
            <person name="Yun M.H."/>
        </authorList>
    </citation>
    <scope>NUCLEOTIDE SEQUENCE</scope>
    <source>
        <strain evidence="2">20211129_DDA</strain>
        <tissue evidence="2">Liver</tissue>
    </source>
</reference>
<evidence type="ECO:0000259" key="1">
    <source>
        <dbReference type="Pfam" id="PF08434"/>
    </source>
</evidence>
<dbReference type="Proteomes" id="UP001066276">
    <property type="component" value="Chromosome 4_1"/>
</dbReference>
<feature type="domain" description="Calcium-activated chloride channel N-terminal" evidence="1">
    <location>
        <begin position="2"/>
        <end position="165"/>
    </location>
</feature>
<dbReference type="AlphaFoldDB" id="A0AAV7T4G7"/>
<proteinExistence type="predicted"/>
<evidence type="ECO:0000313" key="2">
    <source>
        <dbReference type="EMBL" id="KAJ1171271.1"/>
    </source>
</evidence>
<dbReference type="EMBL" id="JANPWB010000007">
    <property type="protein sequence ID" value="KAJ1171271.1"/>
    <property type="molecule type" value="Genomic_DNA"/>
</dbReference>
<keyword evidence="3" id="KW-1185">Reference proteome</keyword>
<protein>
    <recommendedName>
        <fullName evidence="1">Calcium-activated chloride channel N-terminal domain-containing protein</fullName>
    </recommendedName>
</protein>
<name>A0AAV7T4G7_PLEWA</name>
<organism evidence="2 3">
    <name type="scientific">Pleurodeles waltl</name>
    <name type="common">Iberian ribbed newt</name>
    <dbReference type="NCBI Taxonomy" id="8319"/>
    <lineage>
        <taxon>Eukaryota</taxon>
        <taxon>Metazoa</taxon>
        <taxon>Chordata</taxon>
        <taxon>Craniata</taxon>
        <taxon>Vertebrata</taxon>
        <taxon>Euteleostomi</taxon>
        <taxon>Amphibia</taxon>
        <taxon>Batrachia</taxon>
        <taxon>Caudata</taxon>
        <taxon>Salamandroidea</taxon>
        <taxon>Salamandridae</taxon>
        <taxon>Pleurodelinae</taxon>
        <taxon>Pleurodeles</taxon>
    </lineage>
</organism>
<comment type="caution">
    <text evidence="2">The sequence shown here is derived from an EMBL/GenBank/DDBJ whole genome shotgun (WGS) entry which is preliminary data.</text>
</comment>
<gene>
    <name evidence="2" type="ORF">NDU88_003136</name>
</gene>
<sequence>MVELKNNGYENLVIAINPGIPEDGKIINNIKDMMTDASAYLFSATQRRAYFRNITILIPLTWVRDPSYSRVKTESFDKADVIIADPFLKYGDDPYTLQYGGCGEPGKYIHFTPNFVTDDSLLTVYGPRGRVFVHEWAHLRWGVFDEYNNDRPFYISGNLNIQATR</sequence>
<dbReference type="Pfam" id="PF08434">
    <property type="entry name" value="CLCA"/>
    <property type="match status" value="1"/>
</dbReference>
<dbReference type="InterPro" id="IPR013642">
    <property type="entry name" value="CLCA_N"/>
</dbReference>
<accession>A0AAV7T4G7</accession>